<feature type="domain" description="C2H2-type" evidence="10">
    <location>
        <begin position="216"/>
        <end position="243"/>
    </location>
</feature>
<reference evidence="11" key="2">
    <citation type="submission" date="2020-05" db="UniProtKB">
        <authorList>
            <consortium name="EnsemblMetazoa"/>
        </authorList>
    </citation>
    <scope>IDENTIFICATION</scope>
    <source>
        <strain evidence="11">WRAIR2</strain>
    </source>
</reference>
<organism evidence="11 12">
    <name type="scientific">Anopheles dirus</name>
    <dbReference type="NCBI Taxonomy" id="7168"/>
    <lineage>
        <taxon>Eukaryota</taxon>
        <taxon>Metazoa</taxon>
        <taxon>Ecdysozoa</taxon>
        <taxon>Arthropoda</taxon>
        <taxon>Hexapoda</taxon>
        <taxon>Insecta</taxon>
        <taxon>Pterygota</taxon>
        <taxon>Neoptera</taxon>
        <taxon>Endopterygota</taxon>
        <taxon>Diptera</taxon>
        <taxon>Nematocera</taxon>
        <taxon>Culicoidea</taxon>
        <taxon>Culicidae</taxon>
        <taxon>Anophelinae</taxon>
        <taxon>Anopheles</taxon>
    </lineage>
</organism>
<keyword evidence="12" id="KW-1185">Reference proteome</keyword>
<dbReference type="GO" id="GO:0000981">
    <property type="term" value="F:DNA-binding transcription factor activity, RNA polymerase II-specific"/>
    <property type="evidence" value="ECO:0007669"/>
    <property type="project" value="TreeGrafter"/>
</dbReference>
<dbReference type="Pfam" id="PF00096">
    <property type="entry name" value="zf-C2H2"/>
    <property type="match status" value="2"/>
</dbReference>
<dbReference type="SMART" id="SM00355">
    <property type="entry name" value="ZnF_C2H2"/>
    <property type="match status" value="6"/>
</dbReference>
<dbReference type="EnsemblMetazoa" id="ADIR010929-RA">
    <property type="protein sequence ID" value="ADIR010929-PA"/>
    <property type="gene ID" value="ADIR010929"/>
</dbReference>
<evidence type="ECO:0000256" key="4">
    <source>
        <dbReference type="ARBA" id="ARBA00022771"/>
    </source>
</evidence>
<dbReference type="PANTHER" id="PTHR24394">
    <property type="entry name" value="ZINC FINGER PROTEIN"/>
    <property type="match status" value="1"/>
</dbReference>
<sequence>MGSIICSETDEKLLEKIYNSTNVRVQPRKGIITPVCEYCRNRIDEYDENFKPYEKEYFLELMDGDKIGTALHDVIDPLAEPPLKGDSHTRLEEDENASDGIHAISDENDAIRQESSQGEENAISRSKRVIVRHPTQCTVCGKVVKSMSDHMKVHSIDKKYKCTFCDRSFAQSNNLTYHLRQHTGEKPYQCDLCDKQFINKLHLTSHQKCHTNDKEFQCEYCCKRFNHLGNLNKHQRVHSGERPYPCKFCARTFSNISNKKSHEKRHRGERNFACAVCSKSFHDAHHLERHSTVHQKNRKRGKEEADSPS</sequence>
<dbReference type="GO" id="GO:0045893">
    <property type="term" value="P:positive regulation of DNA-templated transcription"/>
    <property type="evidence" value="ECO:0007669"/>
    <property type="project" value="UniProtKB-ARBA"/>
</dbReference>
<feature type="domain" description="C2H2-type" evidence="10">
    <location>
        <begin position="188"/>
        <end position="215"/>
    </location>
</feature>
<keyword evidence="5" id="KW-0862">Zinc</keyword>
<proteinExistence type="predicted"/>
<name>A0A182NTD9_9DIPT</name>
<dbReference type="FunFam" id="3.30.160.60:FF:000744">
    <property type="entry name" value="zinc finger E-box-binding homeobox 1"/>
    <property type="match status" value="1"/>
</dbReference>
<evidence type="ECO:0000259" key="10">
    <source>
        <dbReference type="PROSITE" id="PS50157"/>
    </source>
</evidence>
<evidence type="ECO:0000256" key="9">
    <source>
        <dbReference type="SAM" id="MobiDB-lite"/>
    </source>
</evidence>
<dbReference type="STRING" id="7168.A0A182NTD9"/>
<keyword evidence="3" id="KW-0677">Repeat</keyword>
<comment type="subcellular location">
    <subcellularLocation>
        <location evidence="1">Nucleus</location>
    </subcellularLocation>
</comment>
<feature type="domain" description="C2H2-type" evidence="10">
    <location>
        <begin position="160"/>
        <end position="187"/>
    </location>
</feature>
<feature type="domain" description="C2H2-type" evidence="10">
    <location>
        <begin position="272"/>
        <end position="299"/>
    </location>
</feature>
<keyword evidence="2" id="KW-0479">Metal-binding</keyword>
<evidence type="ECO:0000256" key="2">
    <source>
        <dbReference type="ARBA" id="ARBA00022723"/>
    </source>
</evidence>
<reference evidence="12" key="1">
    <citation type="submission" date="2013-03" db="EMBL/GenBank/DDBJ databases">
        <title>The Genome Sequence of Anopheles dirus WRAIR2.</title>
        <authorList>
            <consortium name="The Broad Institute Genomics Platform"/>
            <person name="Neafsey D.E."/>
            <person name="Walton C."/>
            <person name="Walker B."/>
            <person name="Young S.K."/>
            <person name="Zeng Q."/>
            <person name="Gargeya S."/>
            <person name="Fitzgerald M."/>
            <person name="Haas B."/>
            <person name="Abouelleil A."/>
            <person name="Allen A.W."/>
            <person name="Alvarado L."/>
            <person name="Arachchi H.M."/>
            <person name="Berlin A.M."/>
            <person name="Chapman S.B."/>
            <person name="Gainer-Dewar J."/>
            <person name="Goldberg J."/>
            <person name="Griggs A."/>
            <person name="Gujja S."/>
            <person name="Hansen M."/>
            <person name="Howarth C."/>
            <person name="Imamovic A."/>
            <person name="Ireland A."/>
            <person name="Larimer J."/>
            <person name="McCowan C."/>
            <person name="Murphy C."/>
            <person name="Pearson M."/>
            <person name="Poon T.W."/>
            <person name="Priest M."/>
            <person name="Roberts A."/>
            <person name="Saif S."/>
            <person name="Shea T."/>
            <person name="Sisk P."/>
            <person name="Sykes S."/>
            <person name="Wortman J."/>
            <person name="Nusbaum C."/>
            <person name="Birren B."/>
        </authorList>
    </citation>
    <scope>NUCLEOTIDE SEQUENCE [LARGE SCALE GENOMIC DNA]</scope>
    <source>
        <strain evidence="12">WRAIR2</strain>
    </source>
</reference>
<dbReference type="PANTHER" id="PTHR24394:SF29">
    <property type="entry name" value="MYONEURIN"/>
    <property type="match status" value="1"/>
</dbReference>
<dbReference type="Gene3D" id="3.30.160.60">
    <property type="entry name" value="Classic Zinc Finger"/>
    <property type="match status" value="5"/>
</dbReference>
<keyword evidence="6" id="KW-0804">Transcription</keyword>
<dbReference type="AlphaFoldDB" id="A0A182NTD9"/>
<keyword evidence="7" id="KW-0539">Nucleus</keyword>
<dbReference type="PROSITE" id="PS50157">
    <property type="entry name" value="ZINC_FINGER_C2H2_2"/>
    <property type="match status" value="5"/>
</dbReference>
<dbReference type="FunFam" id="3.30.160.60:FF:001031">
    <property type="entry name" value="zinc finger protein 341 isoform X1"/>
    <property type="match status" value="1"/>
</dbReference>
<dbReference type="FunFam" id="3.30.160.60:FF:000337">
    <property type="entry name" value="Zinc finger and BTB domain containing 41"/>
    <property type="match status" value="1"/>
</dbReference>
<feature type="region of interest" description="Disordered" evidence="9">
    <location>
        <begin position="288"/>
        <end position="309"/>
    </location>
</feature>
<evidence type="ECO:0000256" key="8">
    <source>
        <dbReference type="PROSITE-ProRule" id="PRU00042"/>
    </source>
</evidence>
<protein>
    <recommendedName>
        <fullName evidence="10">C2H2-type domain-containing protein</fullName>
    </recommendedName>
</protein>
<dbReference type="GO" id="GO:0008270">
    <property type="term" value="F:zinc ion binding"/>
    <property type="evidence" value="ECO:0007669"/>
    <property type="project" value="UniProtKB-KW"/>
</dbReference>
<dbReference type="VEuPathDB" id="VectorBase:ADIR010929"/>
<evidence type="ECO:0000313" key="12">
    <source>
        <dbReference type="Proteomes" id="UP000075884"/>
    </source>
</evidence>
<dbReference type="InterPro" id="IPR036236">
    <property type="entry name" value="Znf_C2H2_sf"/>
</dbReference>
<dbReference type="SUPFAM" id="SSF57667">
    <property type="entry name" value="beta-beta-alpha zinc fingers"/>
    <property type="match status" value="3"/>
</dbReference>
<evidence type="ECO:0000256" key="6">
    <source>
        <dbReference type="ARBA" id="ARBA00023163"/>
    </source>
</evidence>
<dbReference type="Proteomes" id="UP000075884">
    <property type="component" value="Unassembled WGS sequence"/>
</dbReference>
<evidence type="ECO:0000256" key="1">
    <source>
        <dbReference type="ARBA" id="ARBA00004123"/>
    </source>
</evidence>
<dbReference type="GO" id="GO:0005634">
    <property type="term" value="C:nucleus"/>
    <property type="evidence" value="ECO:0007669"/>
    <property type="project" value="UniProtKB-SubCell"/>
</dbReference>
<evidence type="ECO:0000256" key="7">
    <source>
        <dbReference type="ARBA" id="ARBA00023242"/>
    </source>
</evidence>
<evidence type="ECO:0000313" key="11">
    <source>
        <dbReference type="EnsemblMetazoa" id="ADIR010929-PA"/>
    </source>
</evidence>
<evidence type="ECO:0000256" key="3">
    <source>
        <dbReference type="ARBA" id="ARBA00022737"/>
    </source>
</evidence>
<feature type="domain" description="C2H2-type" evidence="10">
    <location>
        <begin position="244"/>
        <end position="271"/>
    </location>
</feature>
<evidence type="ECO:0000256" key="5">
    <source>
        <dbReference type="ARBA" id="ARBA00022833"/>
    </source>
</evidence>
<keyword evidence="4 8" id="KW-0863">Zinc-finger</keyword>
<dbReference type="InterPro" id="IPR013087">
    <property type="entry name" value="Znf_C2H2_type"/>
</dbReference>
<accession>A0A182NTD9</accession>
<dbReference type="PROSITE" id="PS00028">
    <property type="entry name" value="ZINC_FINGER_C2H2_1"/>
    <property type="match status" value="5"/>
</dbReference>